<protein>
    <recommendedName>
        <fullName evidence="2">Phosphodiester glycosidase domain-containing protein</fullName>
    </recommendedName>
</protein>
<dbReference type="EMBL" id="MGGI01000012">
    <property type="protein sequence ID" value="OGM26593.1"/>
    <property type="molecule type" value="Genomic_DNA"/>
</dbReference>
<keyword evidence="1" id="KW-0472">Membrane</keyword>
<accession>A0A1F7YH04</accession>
<proteinExistence type="predicted"/>
<feature type="transmembrane region" description="Helical" evidence="1">
    <location>
        <begin position="12"/>
        <end position="34"/>
    </location>
</feature>
<evidence type="ECO:0000313" key="4">
    <source>
        <dbReference type="Proteomes" id="UP000178851"/>
    </source>
</evidence>
<dbReference type="AlphaFoldDB" id="A0A1F7YH04"/>
<keyword evidence="1" id="KW-1133">Transmembrane helix</keyword>
<evidence type="ECO:0000313" key="3">
    <source>
        <dbReference type="EMBL" id="OGM26593.1"/>
    </source>
</evidence>
<keyword evidence="1" id="KW-0812">Transmembrane</keyword>
<organism evidence="3 4">
    <name type="scientific">Candidatus Woesebacteria bacterium RIFCSPHIGHO2_01_FULL_39_28</name>
    <dbReference type="NCBI Taxonomy" id="1802496"/>
    <lineage>
        <taxon>Bacteria</taxon>
        <taxon>Candidatus Woeseibacteriota</taxon>
    </lineage>
</organism>
<feature type="domain" description="Phosphodiester glycosidase" evidence="2">
    <location>
        <begin position="226"/>
        <end position="396"/>
    </location>
</feature>
<evidence type="ECO:0000259" key="2">
    <source>
        <dbReference type="Pfam" id="PF09992"/>
    </source>
</evidence>
<name>A0A1F7YH04_9BACT</name>
<dbReference type="Pfam" id="PF09992">
    <property type="entry name" value="NAGPA"/>
    <property type="match status" value="1"/>
</dbReference>
<comment type="caution">
    <text evidence="3">The sequence shown here is derived from an EMBL/GenBank/DDBJ whole genome shotgun (WGS) entry which is preliminary data.</text>
</comment>
<dbReference type="Proteomes" id="UP000178851">
    <property type="component" value="Unassembled WGS sequence"/>
</dbReference>
<dbReference type="InterPro" id="IPR018711">
    <property type="entry name" value="NAGPA"/>
</dbReference>
<gene>
    <name evidence="3" type="ORF">A2627_01050</name>
</gene>
<sequence>MTKIKERFRLHRIFDFLIPLALVISIISGGYFFISFRNEKLRVESEKTKVQDELGKTVEQLEIIQRDLNDIKGQDQVKINKDLSEEVRNIQDTYKNSVSAYENLLDLKSQTNKTQDEDKLFSEILSLLSKKDYKKASEKITELTKKISDEKIKLASVTIPQNVPVNNAPPGSGYSRQQIQTDSGNFLVSLIAADIGSTKVIVDTASDSDCSNNCPVLPLATYISRNGAYAGVNGSYFCPSTYPTCAGKTNSFDLLLMNKNKTYFNSANNVYSTNPGVIFGGSYVRFVTAVSQWGRDTGIDGMISNFPLLVSNGNITFTGDSDSKQSSKGNRGFVANKGNNIYIGVVFNAAVAESAKVMKAMGIENALNLDDGGSTALWSGGYKVGPGRDLPNVILFVKK</sequence>
<evidence type="ECO:0000256" key="1">
    <source>
        <dbReference type="SAM" id="Phobius"/>
    </source>
</evidence>
<reference evidence="3 4" key="1">
    <citation type="journal article" date="2016" name="Nat. Commun.">
        <title>Thousands of microbial genomes shed light on interconnected biogeochemical processes in an aquifer system.</title>
        <authorList>
            <person name="Anantharaman K."/>
            <person name="Brown C.T."/>
            <person name="Hug L.A."/>
            <person name="Sharon I."/>
            <person name="Castelle C.J."/>
            <person name="Probst A.J."/>
            <person name="Thomas B.C."/>
            <person name="Singh A."/>
            <person name="Wilkins M.J."/>
            <person name="Karaoz U."/>
            <person name="Brodie E.L."/>
            <person name="Williams K.H."/>
            <person name="Hubbard S.S."/>
            <person name="Banfield J.F."/>
        </authorList>
    </citation>
    <scope>NUCLEOTIDE SEQUENCE [LARGE SCALE GENOMIC DNA]</scope>
</reference>